<dbReference type="EMBL" id="VLLI01000003">
    <property type="protein sequence ID" value="TWJ02357.1"/>
    <property type="molecule type" value="Genomic_DNA"/>
</dbReference>
<protein>
    <submittedName>
        <fullName evidence="2">Uncharacterized protein</fullName>
    </submittedName>
</protein>
<keyword evidence="1" id="KW-0812">Transmembrane</keyword>
<feature type="transmembrane region" description="Helical" evidence="1">
    <location>
        <begin position="52"/>
        <end position="73"/>
    </location>
</feature>
<evidence type="ECO:0000256" key="1">
    <source>
        <dbReference type="SAM" id="Phobius"/>
    </source>
</evidence>
<name>A0A562UAE5_9SPHI</name>
<keyword evidence="3" id="KW-1185">Reference proteome</keyword>
<comment type="caution">
    <text evidence="2">The sequence shown here is derived from an EMBL/GenBank/DDBJ whole genome shotgun (WGS) entry which is preliminary data.</text>
</comment>
<accession>A0A562UAE5</accession>
<dbReference type="Proteomes" id="UP000317010">
    <property type="component" value="Unassembled WGS sequence"/>
</dbReference>
<feature type="transmembrane region" description="Helical" evidence="1">
    <location>
        <begin position="12"/>
        <end position="32"/>
    </location>
</feature>
<keyword evidence="1" id="KW-1133">Transmembrane helix</keyword>
<evidence type="ECO:0000313" key="3">
    <source>
        <dbReference type="Proteomes" id="UP000317010"/>
    </source>
</evidence>
<sequence length="86" mass="9895">MLKFTSKSKSVMKLKVIQIFLLVYIVVMLAKFSVKQFLSSNYISLKPVFDGILVGLVIICLLYYARIYITAWIRVKKEEKQKSTGA</sequence>
<gene>
    <name evidence="2" type="ORF">JN11_01329</name>
</gene>
<organism evidence="2 3">
    <name type="scientific">Mucilaginibacter frigoritolerans</name>
    <dbReference type="NCBI Taxonomy" id="652788"/>
    <lineage>
        <taxon>Bacteria</taxon>
        <taxon>Pseudomonadati</taxon>
        <taxon>Bacteroidota</taxon>
        <taxon>Sphingobacteriia</taxon>
        <taxon>Sphingobacteriales</taxon>
        <taxon>Sphingobacteriaceae</taxon>
        <taxon>Mucilaginibacter</taxon>
    </lineage>
</organism>
<evidence type="ECO:0000313" key="2">
    <source>
        <dbReference type="EMBL" id="TWJ02357.1"/>
    </source>
</evidence>
<proteinExistence type="predicted"/>
<keyword evidence="1" id="KW-0472">Membrane</keyword>
<reference evidence="2 3" key="1">
    <citation type="submission" date="2019-07" db="EMBL/GenBank/DDBJ databases">
        <title>Genomic Encyclopedia of Archaeal and Bacterial Type Strains, Phase II (KMG-II): from individual species to whole genera.</title>
        <authorList>
            <person name="Goeker M."/>
        </authorList>
    </citation>
    <scope>NUCLEOTIDE SEQUENCE [LARGE SCALE GENOMIC DNA]</scope>
    <source>
        <strain evidence="2 3">ATCC BAA-1854</strain>
    </source>
</reference>
<dbReference type="AlphaFoldDB" id="A0A562UAE5"/>